<sequence>MLVLASNQPDQFDWAVNDRLDDLVRFSKPGQPERLRMLKLYFSLYILDPPRVAWWKRPRHIPLPPDVDWEEKLTEISRRIEGFSGREISKLVIAWQVCE</sequence>
<gene>
    <name evidence="2" type="ORF">GBAR_LOCUS12941</name>
</gene>
<dbReference type="Gene3D" id="1.10.8.60">
    <property type="match status" value="1"/>
</dbReference>
<dbReference type="EMBL" id="CASHTH010001925">
    <property type="protein sequence ID" value="CAI8021971.1"/>
    <property type="molecule type" value="Genomic_DNA"/>
</dbReference>
<comment type="caution">
    <text evidence="2">The sequence shown here is derived from an EMBL/GenBank/DDBJ whole genome shotgun (WGS) entry which is preliminary data.</text>
</comment>
<dbReference type="Gene3D" id="3.40.50.300">
    <property type="entry name" value="P-loop containing nucleotide triphosphate hydrolases"/>
    <property type="match status" value="1"/>
</dbReference>
<dbReference type="InterPro" id="IPR027417">
    <property type="entry name" value="P-loop_NTPase"/>
</dbReference>
<reference evidence="2" key="1">
    <citation type="submission" date="2023-03" db="EMBL/GenBank/DDBJ databases">
        <authorList>
            <person name="Steffen K."/>
            <person name="Cardenas P."/>
        </authorList>
    </citation>
    <scope>NUCLEOTIDE SEQUENCE</scope>
</reference>
<dbReference type="GO" id="GO:0005739">
    <property type="term" value="C:mitochondrion"/>
    <property type="evidence" value="ECO:0007669"/>
    <property type="project" value="TreeGrafter"/>
</dbReference>
<evidence type="ECO:0000313" key="2">
    <source>
        <dbReference type="EMBL" id="CAI8021971.1"/>
    </source>
</evidence>
<dbReference type="GO" id="GO:0007005">
    <property type="term" value="P:mitochondrion organization"/>
    <property type="evidence" value="ECO:0007669"/>
    <property type="project" value="TreeGrafter"/>
</dbReference>
<evidence type="ECO:0000313" key="3">
    <source>
        <dbReference type="Proteomes" id="UP001174909"/>
    </source>
</evidence>
<dbReference type="PANTHER" id="PTHR23075">
    <property type="entry name" value="PUTATIVE ATP-ASE"/>
    <property type="match status" value="1"/>
</dbReference>
<dbReference type="SUPFAM" id="SSF52540">
    <property type="entry name" value="P-loop containing nucleoside triphosphate hydrolases"/>
    <property type="match status" value="1"/>
</dbReference>
<keyword evidence="1" id="KW-0175">Coiled coil</keyword>
<dbReference type="GO" id="GO:0008270">
    <property type="term" value="F:zinc ion binding"/>
    <property type="evidence" value="ECO:0007669"/>
    <property type="project" value="TreeGrafter"/>
</dbReference>
<name>A0AA35WM62_GEOBA</name>
<dbReference type="AlphaFoldDB" id="A0AA35WM62"/>
<organism evidence="2 3">
    <name type="scientific">Geodia barretti</name>
    <name type="common">Barrett's horny sponge</name>
    <dbReference type="NCBI Taxonomy" id="519541"/>
    <lineage>
        <taxon>Eukaryota</taxon>
        <taxon>Metazoa</taxon>
        <taxon>Porifera</taxon>
        <taxon>Demospongiae</taxon>
        <taxon>Heteroscleromorpha</taxon>
        <taxon>Tetractinellida</taxon>
        <taxon>Astrophorina</taxon>
        <taxon>Geodiidae</taxon>
        <taxon>Geodia</taxon>
    </lineage>
</organism>
<keyword evidence="3" id="KW-1185">Reference proteome</keyword>
<proteinExistence type="predicted"/>
<accession>A0AA35WM62</accession>
<dbReference type="PANTHER" id="PTHR23075:SF0">
    <property type="entry name" value="ATPASE FAMILY AAA DOMAIN-CONTAINING PROTEIN 3"/>
    <property type="match status" value="1"/>
</dbReference>
<dbReference type="Proteomes" id="UP001174909">
    <property type="component" value="Unassembled WGS sequence"/>
</dbReference>
<protein>
    <submittedName>
        <fullName evidence="2">ATPase family AAA domain-containing protein 3</fullName>
    </submittedName>
</protein>
<evidence type="ECO:0000256" key="1">
    <source>
        <dbReference type="ARBA" id="ARBA00023054"/>
    </source>
</evidence>